<dbReference type="RefSeq" id="WP_159363060.1">
    <property type="nucleotide sequence ID" value="NZ_CP047394.1"/>
</dbReference>
<gene>
    <name evidence="1" type="ORF">FHE72_22115</name>
</gene>
<proteinExistence type="predicted"/>
<organism evidence="1 2">
    <name type="scientific">Rossellomorea vietnamensis</name>
    <dbReference type="NCBI Taxonomy" id="218284"/>
    <lineage>
        <taxon>Bacteria</taxon>
        <taxon>Bacillati</taxon>
        <taxon>Bacillota</taxon>
        <taxon>Bacilli</taxon>
        <taxon>Bacillales</taxon>
        <taxon>Bacillaceae</taxon>
        <taxon>Rossellomorea</taxon>
    </lineage>
</organism>
<dbReference type="EMBL" id="CP047394">
    <property type="protein sequence ID" value="QHE63382.1"/>
    <property type="molecule type" value="Genomic_DNA"/>
</dbReference>
<name>A0A6I6UW04_9BACI</name>
<accession>A0A6I6UW04</accession>
<dbReference type="AlphaFoldDB" id="A0A6I6UW04"/>
<sequence length="108" mass="12258">MMQSISMKVNPLYSDMDMSIQFHFEFSKGDCKVGEAMVSTYAMDNKVTYRKSQVGTQASIEKCAVIDRFDVVGELGEVSMKKLRHFMKVIGMKEVHCGYELNRESVGN</sequence>
<dbReference type="KEGG" id="bvq:FHE72_22115"/>
<dbReference type="Proteomes" id="UP000465062">
    <property type="component" value="Chromosome"/>
</dbReference>
<evidence type="ECO:0000313" key="2">
    <source>
        <dbReference type="Proteomes" id="UP000465062"/>
    </source>
</evidence>
<reference evidence="1 2" key="1">
    <citation type="submission" date="2019-06" db="EMBL/GenBank/DDBJ databases">
        <title>An operon consisting of a P-type ATPase gene and a transcriptional regular gene given the different cadmium resistance in Bacillus vietamensis 151-6 and Bacillus marisflavi 151-25.</title>
        <authorList>
            <person name="Yu X."/>
        </authorList>
    </citation>
    <scope>NUCLEOTIDE SEQUENCE [LARGE SCALE GENOMIC DNA]</scope>
    <source>
        <strain evidence="1 2">151-6</strain>
    </source>
</reference>
<evidence type="ECO:0000313" key="1">
    <source>
        <dbReference type="EMBL" id="QHE63382.1"/>
    </source>
</evidence>
<protein>
    <submittedName>
        <fullName evidence="1">Uncharacterized protein</fullName>
    </submittedName>
</protein>